<dbReference type="GO" id="GO:0015031">
    <property type="term" value="P:protein transport"/>
    <property type="evidence" value="ECO:0007669"/>
    <property type="project" value="UniProtKB-KW"/>
</dbReference>
<dbReference type="Gene3D" id="3.30.450.50">
    <property type="entry name" value="Longin domain"/>
    <property type="match status" value="1"/>
</dbReference>
<evidence type="ECO:0000256" key="8">
    <source>
        <dbReference type="ARBA" id="ARBA00024188"/>
    </source>
</evidence>
<keyword evidence="6" id="KW-0472">Membrane</keyword>
<comment type="function">
    <text evidence="7">SNARE involved in targeting and fusion of ER-derived transport vesicles with the Golgi complex as well as Golgi-derived retrograde transport vesicles with the ER.</text>
</comment>
<comment type="caution">
    <text evidence="10">The sequence shown here is derived from an EMBL/GenBank/DDBJ whole genome shotgun (WGS) entry which is preliminary data.</text>
</comment>
<evidence type="ECO:0000256" key="5">
    <source>
        <dbReference type="ARBA" id="ARBA00023054"/>
    </source>
</evidence>
<proteinExistence type="inferred from homology"/>
<dbReference type="GO" id="GO:0006888">
    <property type="term" value="P:endoplasmic reticulum to Golgi vesicle-mediated transport"/>
    <property type="evidence" value="ECO:0007669"/>
    <property type="project" value="InterPro"/>
</dbReference>
<dbReference type="InterPro" id="IPR011012">
    <property type="entry name" value="Longin-like_dom_sf"/>
</dbReference>
<evidence type="ECO:0000256" key="6">
    <source>
        <dbReference type="ARBA" id="ARBA00023136"/>
    </source>
</evidence>
<keyword evidence="4" id="KW-0653">Protein transport</keyword>
<dbReference type="GO" id="GO:0006890">
    <property type="term" value="P:retrograde vesicle-mediated transport, Golgi to endoplasmic reticulum"/>
    <property type="evidence" value="ECO:0007669"/>
    <property type="project" value="InterPro"/>
</dbReference>
<feature type="non-terminal residue" evidence="10">
    <location>
        <position position="210"/>
    </location>
</feature>
<keyword evidence="5" id="KW-0175">Coiled coil</keyword>
<dbReference type="EMBL" id="CAXKWB010028827">
    <property type="protein sequence ID" value="CAL4134410.1"/>
    <property type="molecule type" value="Genomic_DNA"/>
</dbReference>
<evidence type="ECO:0000313" key="10">
    <source>
        <dbReference type="EMBL" id="CAL4134410.1"/>
    </source>
</evidence>
<dbReference type="PANTHER" id="PTHR45837">
    <property type="entry name" value="VESICLE-TRAFFICKING PROTEIN SEC22B"/>
    <property type="match status" value="1"/>
</dbReference>
<gene>
    <name evidence="10" type="ORF">MNOR_LOCUS27410</name>
</gene>
<accession>A0AAV2RNB5</accession>
<dbReference type="AlphaFoldDB" id="A0AAV2RNB5"/>
<dbReference type="InterPro" id="IPR044565">
    <property type="entry name" value="Sec22"/>
</dbReference>
<evidence type="ECO:0000256" key="2">
    <source>
        <dbReference type="ARBA" id="ARBA00004223"/>
    </source>
</evidence>
<sequence length="210" mass="23855">MGSSILVTMIGRLGDGLMLAASLDDEVAHGRLLEPQARAKQLLRKLNHSSPPRASLETQAFTVHYLLDQDVIYLCICERNTSQNRAFAYLQDVGKHFFPQYQDKIKSAVRPYCFIEFDTFIKGILRSAVSREVSSSIRLDWYRVQLSLGNGETVPRRPPRLGLWNYDADVMNGSSHIIKHLYNGTCHLQLKSIFSKHTSVSMCCLYVFVI</sequence>
<feature type="domain" description="Longin" evidence="9">
    <location>
        <begin position="9"/>
        <end position="121"/>
    </location>
</feature>
<dbReference type="Proteomes" id="UP001497623">
    <property type="component" value="Unassembled WGS sequence"/>
</dbReference>
<keyword evidence="11" id="KW-1185">Reference proteome</keyword>
<evidence type="ECO:0000256" key="3">
    <source>
        <dbReference type="ARBA" id="ARBA00008025"/>
    </source>
</evidence>
<dbReference type="GO" id="GO:0005794">
    <property type="term" value="C:Golgi apparatus"/>
    <property type="evidence" value="ECO:0007669"/>
    <property type="project" value="UniProtKB-SubCell"/>
</dbReference>
<evidence type="ECO:0000259" key="9">
    <source>
        <dbReference type="PROSITE" id="PS50859"/>
    </source>
</evidence>
<organism evidence="10 11">
    <name type="scientific">Meganyctiphanes norvegica</name>
    <name type="common">Northern krill</name>
    <name type="synonym">Thysanopoda norvegica</name>
    <dbReference type="NCBI Taxonomy" id="48144"/>
    <lineage>
        <taxon>Eukaryota</taxon>
        <taxon>Metazoa</taxon>
        <taxon>Ecdysozoa</taxon>
        <taxon>Arthropoda</taxon>
        <taxon>Crustacea</taxon>
        <taxon>Multicrustacea</taxon>
        <taxon>Malacostraca</taxon>
        <taxon>Eumalacostraca</taxon>
        <taxon>Eucarida</taxon>
        <taxon>Euphausiacea</taxon>
        <taxon>Euphausiidae</taxon>
        <taxon>Meganyctiphanes</taxon>
    </lineage>
</organism>
<evidence type="ECO:0000313" key="11">
    <source>
        <dbReference type="Proteomes" id="UP001497623"/>
    </source>
</evidence>
<comment type="similarity">
    <text evidence="3">Belongs to the synaptobrevin family.</text>
</comment>
<dbReference type="GO" id="GO:0005484">
    <property type="term" value="F:SNAP receptor activity"/>
    <property type="evidence" value="ECO:0007669"/>
    <property type="project" value="InterPro"/>
</dbReference>
<name>A0AAV2RNB5_MEGNR</name>
<dbReference type="SMART" id="SM01270">
    <property type="entry name" value="Longin"/>
    <property type="match status" value="1"/>
</dbReference>
<protein>
    <recommendedName>
        <fullName evidence="9">Longin domain-containing protein</fullName>
    </recommendedName>
</protein>
<evidence type="ECO:0000256" key="4">
    <source>
        <dbReference type="ARBA" id="ARBA00022927"/>
    </source>
</evidence>
<evidence type="ECO:0000256" key="1">
    <source>
        <dbReference type="ARBA" id="ARBA00004163"/>
    </source>
</evidence>
<dbReference type="Pfam" id="PF13774">
    <property type="entry name" value="Longin"/>
    <property type="match status" value="1"/>
</dbReference>
<comment type="subcellular location">
    <subcellularLocation>
        <location evidence="1">Endoplasmic reticulum membrane</location>
        <topology evidence="1">Single-pass type IV membrane protein</topology>
    </subcellularLocation>
    <subcellularLocation>
        <location evidence="8">Golgi apparatus</location>
        <location evidence="8">cis-Golgi network membrane</location>
    </subcellularLocation>
    <subcellularLocation>
        <location evidence="2">Melanosome</location>
    </subcellularLocation>
</comment>
<evidence type="ECO:0000256" key="7">
    <source>
        <dbReference type="ARBA" id="ARBA00024173"/>
    </source>
</evidence>
<dbReference type="PROSITE" id="PS50859">
    <property type="entry name" value="LONGIN"/>
    <property type="match status" value="1"/>
</dbReference>
<dbReference type="CDD" id="cd14824">
    <property type="entry name" value="Longin"/>
    <property type="match status" value="1"/>
</dbReference>
<dbReference type="InterPro" id="IPR010908">
    <property type="entry name" value="Longin_dom"/>
</dbReference>
<keyword evidence="4" id="KW-0813">Transport</keyword>
<reference evidence="10 11" key="1">
    <citation type="submission" date="2024-05" db="EMBL/GenBank/DDBJ databases">
        <authorList>
            <person name="Wallberg A."/>
        </authorList>
    </citation>
    <scope>NUCLEOTIDE SEQUENCE [LARGE SCALE GENOMIC DNA]</scope>
</reference>
<dbReference type="SUPFAM" id="SSF64356">
    <property type="entry name" value="SNARE-like"/>
    <property type="match status" value="1"/>
</dbReference>
<dbReference type="GO" id="GO:0005789">
    <property type="term" value="C:endoplasmic reticulum membrane"/>
    <property type="evidence" value="ECO:0007669"/>
    <property type="project" value="UniProtKB-SubCell"/>
</dbReference>